<dbReference type="AlphaFoldDB" id="A0A4Y7KQT0"/>
<gene>
    <name evidence="2" type="ORF">C5167_049725</name>
</gene>
<protein>
    <submittedName>
        <fullName evidence="2">Uncharacterized protein</fullName>
    </submittedName>
</protein>
<accession>A0A4Y7KQT0</accession>
<organism evidence="2 3">
    <name type="scientific">Papaver somniferum</name>
    <name type="common">Opium poppy</name>
    <dbReference type="NCBI Taxonomy" id="3469"/>
    <lineage>
        <taxon>Eukaryota</taxon>
        <taxon>Viridiplantae</taxon>
        <taxon>Streptophyta</taxon>
        <taxon>Embryophyta</taxon>
        <taxon>Tracheophyta</taxon>
        <taxon>Spermatophyta</taxon>
        <taxon>Magnoliopsida</taxon>
        <taxon>Ranunculales</taxon>
        <taxon>Papaveraceae</taxon>
        <taxon>Papaveroideae</taxon>
        <taxon>Papaver</taxon>
    </lineage>
</organism>
<evidence type="ECO:0000256" key="1">
    <source>
        <dbReference type="SAM" id="MobiDB-lite"/>
    </source>
</evidence>
<dbReference type="Proteomes" id="UP000316621">
    <property type="component" value="Chromosome 8"/>
</dbReference>
<evidence type="ECO:0000313" key="2">
    <source>
        <dbReference type="EMBL" id="RZC74245.1"/>
    </source>
</evidence>
<name>A0A4Y7KQT0_PAPSO</name>
<dbReference type="Gramene" id="RZC74245">
    <property type="protein sequence ID" value="RZC74245"/>
    <property type="gene ID" value="C5167_049725"/>
</dbReference>
<reference evidence="2 3" key="1">
    <citation type="journal article" date="2018" name="Science">
        <title>The opium poppy genome and morphinan production.</title>
        <authorList>
            <person name="Guo L."/>
            <person name="Winzer T."/>
            <person name="Yang X."/>
            <person name="Li Y."/>
            <person name="Ning Z."/>
            <person name="He Z."/>
            <person name="Teodor R."/>
            <person name="Lu Y."/>
            <person name="Bowser T.A."/>
            <person name="Graham I.A."/>
            <person name="Ye K."/>
        </authorList>
    </citation>
    <scope>NUCLEOTIDE SEQUENCE [LARGE SCALE GENOMIC DNA]</scope>
    <source>
        <strain evidence="3">cv. HN1</strain>
        <tissue evidence="2">Leaves</tissue>
    </source>
</reference>
<feature type="region of interest" description="Disordered" evidence="1">
    <location>
        <begin position="1"/>
        <end position="24"/>
    </location>
</feature>
<keyword evidence="3" id="KW-1185">Reference proteome</keyword>
<evidence type="ECO:0000313" key="3">
    <source>
        <dbReference type="Proteomes" id="UP000316621"/>
    </source>
</evidence>
<proteinExistence type="predicted"/>
<sequence>MAHENEKLERETENRSREKNHGEREEVKLFTVISMKFPMATATYETRSRFWRGGNAAKYKTRSRFWRGGNSDAEDTTVVCLGLINHYHVTD</sequence>
<dbReference type="EMBL" id="CM010722">
    <property type="protein sequence ID" value="RZC74245.1"/>
    <property type="molecule type" value="Genomic_DNA"/>
</dbReference>